<dbReference type="OrthoDB" id="1707431at2"/>
<dbReference type="AlphaFoldDB" id="A0A1D3TR32"/>
<proteinExistence type="predicted"/>
<organism evidence="1 2">
    <name type="scientific">Anaerobium acetethylicum</name>
    <dbReference type="NCBI Taxonomy" id="1619234"/>
    <lineage>
        <taxon>Bacteria</taxon>
        <taxon>Bacillati</taxon>
        <taxon>Bacillota</taxon>
        <taxon>Clostridia</taxon>
        <taxon>Lachnospirales</taxon>
        <taxon>Lachnospiraceae</taxon>
        <taxon>Anaerobium</taxon>
    </lineage>
</organism>
<dbReference type="RefSeq" id="WP_091231014.1">
    <property type="nucleotide sequence ID" value="NZ_FMKA01000003.1"/>
</dbReference>
<evidence type="ECO:0000313" key="2">
    <source>
        <dbReference type="Proteomes" id="UP000199315"/>
    </source>
</evidence>
<dbReference type="EMBL" id="FMKA01000003">
    <property type="protein sequence ID" value="SCP96116.1"/>
    <property type="molecule type" value="Genomic_DNA"/>
</dbReference>
<sequence>MNIPLDAIAAFNTVGGIKPAYIRMEDEAHRLHTYKIANIEFTKDENYSGVQSLLFVCNVDMGDCMKCIKIRYLIDTHKWLLVS</sequence>
<accession>A0A1D3TR32</accession>
<dbReference type="Proteomes" id="UP000199315">
    <property type="component" value="Unassembled WGS sequence"/>
</dbReference>
<name>A0A1D3TR32_9FIRM</name>
<keyword evidence="2" id="KW-1185">Reference proteome</keyword>
<gene>
    <name evidence="1" type="ORF">SAMN05421730_1003200</name>
</gene>
<protein>
    <submittedName>
        <fullName evidence="1">Uncharacterized protein</fullName>
    </submittedName>
</protein>
<reference evidence="1 2" key="1">
    <citation type="submission" date="2016-09" db="EMBL/GenBank/DDBJ databases">
        <authorList>
            <person name="Capua I."/>
            <person name="De Benedictis P."/>
            <person name="Joannis T."/>
            <person name="Lombin L.H."/>
            <person name="Cattoli G."/>
        </authorList>
    </citation>
    <scope>NUCLEOTIDE SEQUENCE [LARGE SCALE GENOMIC DNA]</scope>
    <source>
        <strain evidence="1 2">GluBS11</strain>
    </source>
</reference>
<evidence type="ECO:0000313" key="1">
    <source>
        <dbReference type="EMBL" id="SCP96116.1"/>
    </source>
</evidence>